<dbReference type="PANTHER" id="PTHR46585:SF4">
    <property type="entry name" value="C3H1-TYPE DOMAIN-CONTAINING PROTEIN"/>
    <property type="match status" value="1"/>
</dbReference>
<protein>
    <submittedName>
        <fullName evidence="3">Uncharacterized protein LOC117650697</fullName>
    </submittedName>
</protein>
<reference evidence="3" key="1">
    <citation type="submission" date="2025-08" db="UniProtKB">
        <authorList>
            <consortium name="RefSeq"/>
        </authorList>
    </citation>
    <scope>IDENTIFICATION</scope>
    <source>
        <tissue evidence="3">Total insect</tissue>
    </source>
</reference>
<proteinExistence type="predicted"/>
<evidence type="ECO:0000259" key="1">
    <source>
        <dbReference type="PROSITE" id="PS50994"/>
    </source>
</evidence>
<evidence type="ECO:0000313" key="3">
    <source>
        <dbReference type="RefSeq" id="XP_034250168.1"/>
    </source>
</evidence>
<keyword evidence="2" id="KW-1185">Reference proteome</keyword>
<accession>A0A6P8ZXM6</accession>
<dbReference type="OrthoDB" id="6343797at2759"/>
<dbReference type="InterPro" id="IPR001584">
    <property type="entry name" value="Integrase_cat-core"/>
</dbReference>
<dbReference type="GO" id="GO:0015074">
    <property type="term" value="P:DNA integration"/>
    <property type="evidence" value="ECO:0007669"/>
    <property type="project" value="InterPro"/>
</dbReference>
<dbReference type="InterPro" id="IPR012337">
    <property type="entry name" value="RNaseH-like_sf"/>
</dbReference>
<dbReference type="Gene3D" id="3.30.420.10">
    <property type="entry name" value="Ribonuclease H-like superfamily/Ribonuclease H"/>
    <property type="match status" value="1"/>
</dbReference>
<dbReference type="InParanoid" id="A0A6P8ZXM6"/>
<dbReference type="InterPro" id="IPR036397">
    <property type="entry name" value="RNaseH_sf"/>
</dbReference>
<dbReference type="AlphaFoldDB" id="A0A6P8ZXM6"/>
<dbReference type="GeneID" id="117650697"/>
<feature type="domain" description="Integrase catalytic" evidence="1">
    <location>
        <begin position="1"/>
        <end position="161"/>
    </location>
</feature>
<dbReference type="GO" id="GO:0005694">
    <property type="term" value="C:chromosome"/>
    <property type="evidence" value="ECO:0007669"/>
    <property type="project" value="UniProtKB-ARBA"/>
</dbReference>
<dbReference type="GO" id="GO:0003676">
    <property type="term" value="F:nucleic acid binding"/>
    <property type="evidence" value="ECO:0007669"/>
    <property type="project" value="InterPro"/>
</dbReference>
<gene>
    <name evidence="3" type="primary">LOC117650697</name>
</gene>
<name>A0A6P8ZXM6_THRPL</name>
<dbReference type="InterPro" id="IPR016197">
    <property type="entry name" value="Chromo-like_dom_sf"/>
</dbReference>
<organism evidence="3">
    <name type="scientific">Thrips palmi</name>
    <name type="common">Melon thrips</name>
    <dbReference type="NCBI Taxonomy" id="161013"/>
    <lineage>
        <taxon>Eukaryota</taxon>
        <taxon>Metazoa</taxon>
        <taxon>Ecdysozoa</taxon>
        <taxon>Arthropoda</taxon>
        <taxon>Hexapoda</taxon>
        <taxon>Insecta</taxon>
        <taxon>Pterygota</taxon>
        <taxon>Neoptera</taxon>
        <taxon>Paraneoptera</taxon>
        <taxon>Thysanoptera</taxon>
        <taxon>Terebrantia</taxon>
        <taxon>Thripoidea</taxon>
        <taxon>Thripidae</taxon>
        <taxon>Thrips</taxon>
    </lineage>
</organism>
<dbReference type="SUPFAM" id="SSF54160">
    <property type="entry name" value="Chromo domain-like"/>
    <property type="match status" value="1"/>
</dbReference>
<evidence type="ECO:0000313" key="2">
    <source>
        <dbReference type="Proteomes" id="UP000515158"/>
    </source>
</evidence>
<sequence length="296" mass="34785">MHRLWHLVETDLIETGRVANFNGGVRYLLLAVECTSRKLYVKPMLNKMGETCVEAFKELLENEFEQTPSTVRSDRGSEYRFKGFRNLMKEHGIRHLFANNTEKCSPCERSGQTLQRRLHRYMTHKNTYEFMPVLQDIVKSINDTPHSSTGIAPNKFSEKDVYPSWEKNYLKHMPHIPAQRPFRFKPGDTVRASLQRRGLDKAYRGTFSPQIFTVKARRSTRPHSYELNNSKGEPVAGVFFEEELIAAKDRPDRRYMIEKIIDRRINPQTKRREVLATFVGWPPTVREWLPENNRNK</sequence>
<dbReference type="PANTHER" id="PTHR46585">
    <property type="entry name" value="INTEGRASE CORE DOMAIN CONTAINING PROTEIN"/>
    <property type="match status" value="1"/>
</dbReference>
<dbReference type="Proteomes" id="UP000515158">
    <property type="component" value="Unplaced"/>
</dbReference>
<dbReference type="KEGG" id="tpal:117650697"/>
<dbReference type="Pfam" id="PF00665">
    <property type="entry name" value="rve"/>
    <property type="match status" value="1"/>
</dbReference>
<dbReference type="PROSITE" id="PS50994">
    <property type="entry name" value="INTEGRASE"/>
    <property type="match status" value="1"/>
</dbReference>
<dbReference type="RefSeq" id="XP_034250168.1">
    <property type="nucleotide sequence ID" value="XM_034394277.1"/>
</dbReference>
<dbReference type="SUPFAM" id="SSF53098">
    <property type="entry name" value="Ribonuclease H-like"/>
    <property type="match status" value="1"/>
</dbReference>